<proteinExistence type="predicted"/>
<evidence type="ECO:0000256" key="3">
    <source>
        <dbReference type="ARBA" id="ARBA00022989"/>
    </source>
</evidence>
<reference evidence="7 8" key="1">
    <citation type="journal article" date="2009" name="Science">
        <title>Green evolution and dynamic adaptations revealed by genomes of the marine picoeukaryotes Micromonas.</title>
        <authorList>
            <person name="Worden A.Z."/>
            <person name="Lee J.H."/>
            <person name="Mock T."/>
            <person name="Rouze P."/>
            <person name="Simmons M.P."/>
            <person name="Aerts A.L."/>
            <person name="Allen A.E."/>
            <person name="Cuvelier M.L."/>
            <person name="Derelle E."/>
            <person name="Everett M.V."/>
            <person name="Foulon E."/>
            <person name="Grimwood J."/>
            <person name="Gundlach H."/>
            <person name="Henrissat B."/>
            <person name="Napoli C."/>
            <person name="McDonald S.M."/>
            <person name="Parker M.S."/>
            <person name="Rombauts S."/>
            <person name="Salamov A."/>
            <person name="Von Dassow P."/>
            <person name="Badger J.H."/>
            <person name="Coutinho P.M."/>
            <person name="Demir E."/>
            <person name="Dubchak I."/>
            <person name="Gentemann C."/>
            <person name="Eikrem W."/>
            <person name="Gready J.E."/>
            <person name="John U."/>
            <person name="Lanier W."/>
            <person name="Lindquist E.A."/>
            <person name="Lucas S."/>
            <person name="Mayer K.F."/>
            <person name="Moreau H."/>
            <person name="Not F."/>
            <person name="Otillar R."/>
            <person name="Panaud O."/>
            <person name="Pangilinan J."/>
            <person name="Paulsen I."/>
            <person name="Piegu B."/>
            <person name="Poliakov A."/>
            <person name="Robbens S."/>
            <person name="Schmutz J."/>
            <person name="Toulza E."/>
            <person name="Wyss T."/>
            <person name="Zelensky A."/>
            <person name="Zhou K."/>
            <person name="Armbrust E.V."/>
            <person name="Bhattacharya D."/>
            <person name="Goodenough U.W."/>
            <person name="Van de Peer Y."/>
            <person name="Grigoriev I.V."/>
        </authorList>
    </citation>
    <scope>NUCLEOTIDE SEQUENCE [LARGE SCALE GENOMIC DNA]</scope>
    <source>
        <strain evidence="7 8">CCMP1545</strain>
    </source>
</reference>
<feature type="transmembrane region" description="Helical" evidence="5">
    <location>
        <begin position="286"/>
        <end position="308"/>
    </location>
</feature>
<sequence length="619" mass="63434">MKAVYASKWLTLTLCQFVMLSSGTLYLFPVYSPLLKKNLDLTQEATNAVGSAAHFGAFFSVFGGMFFDAYGSRATLALGGALKTTGYLMMAATIEGWAPRSRAFASFAAWTFGTGCSTSLTAALGANYATFEDSKTHGRLVGLLVAFFGLSSGCLSLVYDVFFACPARFLVFVAFFSGGVDVAASRLVGHPKYLALPSATSGIGDDGALGDRDWDRDRAGATAAYPLGRGSGGGSGWTARLGKFLDAFGGGGDADAKLANGLALCAVTAIFVAMSAFALQASGESAALATACLCVLAALATCQCGVLLGGSGRLIYARHEMDNVDATARAANGAARDGVGPVALLSSIDFWLLFFALMLGLGSGVTVINNLSQVVASFPSLAANAAATTHSLLKAPLAFNPRPRRLSTPTDAFQLHPDIRSYGTTLKLLACANTLGRLASGQLSDRLASREHGQGRVGRVAFTAACIAGMAFGQFLLSVVTDGADAAVGLFVGVFVVGWCFGALFWAMPTLVMELFGAKHFGANRGFMGLSPAIGGYLLSTVLAGRAYEANAGGGGGGGEGSDHACVSGAACYHTAWVTNATLSVVAVGLCAWLNRRRERRRGGGGGGGGGGGARVSKV</sequence>
<dbReference type="EMBL" id="GG663737">
    <property type="protein sequence ID" value="EEH58968.1"/>
    <property type="molecule type" value="Genomic_DNA"/>
</dbReference>
<organism evidence="8">
    <name type="scientific">Micromonas pusilla (strain CCMP1545)</name>
    <name type="common">Picoplanktonic green alga</name>
    <dbReference type="NCBI Taxonomy" id="564608"/>
    <lineage>
        <taxon>Eukaryota</taxon>
        <taxon>Viridiplantae</taxon>
        <taxon>Chlorophyta</taxon>
        <taxon>Mamiellophyceae</taxon>
        <taxon>Mamiellales</taxon>
        <taxon>Mamiellaceae</taxon>
        <taxon>Micromonas</taxon>
    </lineage>
</organism>
<keyword evidence="2 5" id="KW-0812">Transmembrane</keyword>
<dbReference type="AlphaFoldDB" id="C1MM27"/>
<dbReference type="KEGG" id="mpp:MICPUCDRAFT_38805"/>
<dbReference type="eggNOG" id="ENOG502S2BF">
    <property type="taxonomic scope" value="Eukaryota"/>
</dbReference>
<evidence type="ECO:0000256" key="4">
    <source>
        <dbReference type="ARBA" id="ARBA00023136"/>
    </source>
</evidence>
<feature type="transmembrane region" description="Helical" evidence="5">
    <location>
        <begin position="140"/>
        <end position="162"/>
    </location>
</feature>
<dbReference type="SUPFAM" id="SSF103473">
    <property type="entry name" value="MFS general substrate transporter"/>
    <property type="match status" value="1"/>
</dbReference>
<dbReference type="InterPro" id="IPR036259">
    <property type="entry name" value="MFS_trans_sf"/>
</dbReference>
<evidence type="ECO:0000256" key="2">
    <source>
        <dbReference type="ARBA" id="ARBA00022692"/>
    </source>
</evidence>
<dbReference type="OrthoDB" id="410267at2759"/>
<feature type="transmembrane region" description="Helical" evidence="5">
    <location>
        <begin position="9"/>
        <end position="28"/>
    </location>
</feature>
<feature type="transmembrane region" description="Helical" evidence="5">
    <location>
        <begin position="107"/>
        <end position="128"/>
    </location>
</feature>
<feature type="transmembrane region" description="Helical" evidence="5">
    <location>
        <begin position="48"/>
        <end position="67"/>
    </location>
</feature>
<dbReference type="Pfam" id="PF06813">
    <property type="entry name" value="Nodulin-like"/>
    <property type="match status" value="1"/>
</dbReference>
<dbReference type="InterPro" id="IPR010658">
    <property type="entry name" value="Nodulin-like"/>
</dbReference>
<name>C1MM27_MICPC</name>
<evidence type="ECO:0000259" key="6">
    <source>
        <dbReference type="Pfam" id="PF06813"/>
    </source>
</evidence>
<feature type="domain" description="Nodulin-like" evidence="6">
    <location>
        <begin position="8"/>
        <end position="183"/>
    </location>
</feature>
<dbReference type="PANTHER" id="PTHR21576:SF158">
    <property type="entry name" value="RIBOSOMAL RNA-PROCESSING PROTEIN 12-LIKE CONSERVED DOMAIN-CONTAINING PROTEIN"/>
    <property type="match status" value="1"/>
</dbReference>
<dbReference type="OMA" id="PCMEDAF"/>
<evidence type="ECO:0000313" key="7">
    <source>
        <dbReference type="EMBL" id="EEH58968.1"/>
    </source>
</evidence>
<dbReference type="Gene3D" id="1.20.1250.20">
    <property type="entry name" value="MFS general substrate transporter like domains"/>
    <property type="match status" value="2"/>
</dbReference>
<dbReference type="RefSeq" id="XP_003057323.1">
    <property type="nucleotide sequence ID" value="XM_003057277.1"/>
</dbReference>
<evidence type="ECO:0000313" key="8">
    <source>
        <dbReference type="Proteomes" id="UP000001876"/>
    </source>
</evidence>
<feature type="transmembrane region" description="Helical" evidence="5">
    <location>
        <begin position="577"/>
        <end position="594"/>
    </location>
</feature>
<keyword evidence="8" id="KW-1185">Reference proteome</keyword>
<dbReference type="PANTHER" id="PTHR21576">
    <property type="entry name" value="UNCHARACTERIZED NODULIN-LIKE PROTEIN"/>
    <property type="match status" value="1"/>
</dbReference>
<dbReference type="GO" id="GO:0016020">
    <property type="term" value="C:membrane"/>
    <property type="evidence" value="ECO:0007669"/>
    <property type="project" value="UniProtKB-SubCell"/>
</dbReference>
<feature type="transmembrane region" description="Helical" evidence="5">
    <location>
        <begin position="350"/>
        <end position="371"/>
    </location>
</feature>
<feature type="transmembrane region" description="Helical" evidence="5">
    <location>
        <begin position="169"/>
        <end position="188"/>
    </location>
</feature>
<accession>C1MM27</accession>
<feature type="transmembrane region" description="Helical" evidence="5">
    <location>
        <begin position="460"/>
        <end position="480"/>
    </location>
</feature>
<dbReference type="GeneID" id="9682762"/>
<keyword evidence="3 5" id="KW-1133">Transmembrane helix</keyword>
<feature type="transmembrane region" description="Helical" evidence="5">
    <location>
        <begin position="486"/>
        <end position="507"/>
    </location>
</feature>
<keyword evidence="4 5" id="KW-0472">Membrane</keyword>
<dbReference type="STRING" id="564608.C1MM27"/>
<feature type="transmembrane region" description="Helical" evidence="5">
    <location>
        <begin position="258"/>
        <end position="279"/>
    </location>
</feature>
<evidence type="ECO:0000256" key="5">
    <source>
        <dbReference type="SAM" id="Phobius"/>
    </source>
</evidence>
<dbReference type="Proteomes" id="UP000001876">
    <property type="component" value="Unassembled WGS sequence"/>
</dbReference>
<feature type="transmembrane region" description="Helical" evidence="5">
    <location>
        <begin position="527"/>
        <end position="548"/>
    </location>
</feature>
<gene>
    <name evidence="7" type="ORF">MICPUCDRAFT_38805</name>
</gene>
<comment type="subcellular location">
    <subcellularLocation>
        <location evidence="1">Membrane</location>
        <topology evidence="1">Multi-pass membrane protein</topology>
    </subcellularLocation>
</comment>
<protein>
    <submittedName>
        <fullName evidence="7">Predicted protein</fullName>
    </submittedName>
</protein>
<evidence type="ECO:0000256" key="1">
    <source>
        <dbReference type="ARBA" id="ARBA00004141"/>
    </source>
</evidence>